<feature type="active site" description="Proton acceptor" evidence="11">
    <location>
        <position position="347"/>
    </location>
</feature>
<evidence type="ECO:0000256" key="10">
    <source>
        <dbReference type="ARBA" id="ARBA00023288"/>
    </source>
</evidence>
<evidence type="ECO:0000256" key="1">
    <source>
        <dbReference type="ARBA" id="ARBA00004609"/>
    </source>
</evidence>
<evidence type="ECO:0000256" key="14">
    <source>
        <dbReference type="RuleBase" id="RU364040"/>
    </source>
</evidence>
<organism evidence="18 19">
    <name type="scientific">Nesidiocoris tenuis</name>
    <dbReference type="NCBI Taxonomy" id="355587"/>
    <lineage>
        <taxon>Eukaryota</taxon>
        <taxon>Metazoa</taxon>
        <taxon>Ecdysozoa</taxon>
        <taxon>Arthropoda</taxon>
        <taxon>Hexapoda</taxon>
        <taxon>Insecta</taxon>
        <taxon>Pterygota</taxon>
        <taxon>Neoptera</taxon>
        <taxon>Paraneoptera</taxon>
        <taxon>Hemiptera</taxon>
        <taxon>Heteroptera</taxon>
        <taxon>Panheteroptera</taxon>
        <taxon>Cimicomorpha</taxon>
        <taxon>Miridae</taxon>
        <taxon>Dicyphina</taxon>
        <taxon>Nesidiocoris</taxon>
    </lineage>
</organism>
<dbReference type="InterPro" id="IPR001930">
    <property type="entry name" value="Peptidase_M1"/>
</dbReference>
<comment type="similarity">
    <text evidence="2 14">Belongs to the peptidase M1 family.</text>
</comment>
<evidence type="ECO:0000313" key="19">
    <source>
        <dbReference type="Proteomes" id="UP000479000"/>
    </source>
</evidence>
<dbReference type="Gene3D" id="1.10.390.10">
    <property type="entry name" value="Neutral Protease Domain 2"/>
    <property type="match status" value="2"/>
</dbReference>
<keyword evidence="4" id="KW-0472">Membrane</keyword>
<dbReference type="GO" id="GO:0006508">
    <property type="term" value="P:proteolysis"/>
    <property type="evidence" value="ECO:0007669"/>
    <property type="project" value="UniProtKB-KW"/>
</dbReference>
<dbReference type="GO" id="GO:0008270">
    <property type="term" value="F:zinc ion binding"/>
    <property type="evidence" value="ECO:0007669"/>
    <property type="project" value="UniProtKB-UniRule"/>
</dbReference>
<dbReference type="Gene3D" id="2.60.40.1730">
    <property type="entry name" value="tricorn interacting facor f3 domain"/>
    <property type="match status" value="1"/>
</dbReference>
<dbReference type="Pfam" id="PF01433">
    <property type="entry name" value="Peptidase_M1"/>
    <property type="match status" value="1"/>
</dbReference>
<evidence type="ECO:0000256" key="4">
    <source>
        <dbReference type="ARBA" id="ARBA00022622"/>
    </source>
</evidence>
<dbReference type="FunFam" id="2.60.40.1730:FF:000002">
    <property type="entry name" value="Aminopeptidase"/>
    <property type="match status" value="1"/>
</dbReference>
<keyword evidence="3 14" id="KW-0031">Aminopeptidase</keyword>
<dbReference type="InterPro" id="IPR034016">
    <property type="entry name" value="M1_APN-typ"/>
</dbReference>
<comment type="subcellular location">
    <subcellularLocation>
        <location evidence="1">Cell membrane</location>
        <topology evidence="1">Lipid-anchor</topology>
        <topology evidence="1">GPI-anchor</topology>
    </subcellularLocation>
</comment>
<dbReference type="GO" id="GO:0005737">
    <property type="term" value="C:cytoplasm"/>
    <property type="evidence" value="ECO:0007669"/>
    <property type="project" value="TreeGrafter"/>
</dbReference>
<comment type="cofactor">
    <cofactor evidence="12 14">
        <name>Zn(2+)</name>
        <dbReference type="ChEBI" id="CHEBI:29105"/>
    </cofactor>
    <text evidence="12 14">Binds 1 zinc ion per subunit.</text>
</comment>
<feature type="binding site" evidence="12">
    <location>
        <position position="346"/>
    </location>
    <ligand>
        <name>Zn(2+)</name>
        <dbReference type="ChEBI" id="CHEBI:29105"/>
        <note>catalytic</note>
    </ligand>
</feature>
<dbReference type="GO" id="GO:0005886">
    <property type="term" value="C:plasma membrane"/>
    <property type="evidence" value="ECO:0007669"/>
    <property type="project" value="UniProtKB-SubCell"/>
</dbReference>
<dbReference type="InterPro" id="IPR024571">
    <property type="entry name" value="ERAP1-like_C_dom"/>
</dbReference>
<keyword evidence="10" id="KW-0449">Lipoprotein</keyword>
<dbReference type="Pfam" id="PF17900">
    <property type="entry name" value="Peptidase_M1_N"/>
    <property type="match status" value="1"/>
</dbReference>
<evidence type="ECO:0000256" key="5">
    <source>
        <dbReference type="ARBA" id="ARBA00022670"/>
    </source>
</evidence>
<dbReference type="FunFam" id="1.10.390.10:FF:000006">
    <property type="entry name" value="Puromycin-sensitive aminopeptidase"/>
    <property type="match status" value="1"/>
</dbReference>
<evidence type="ECO:0000256" key="2">
    <source>
        <dbReference type="ARBA" id="ARBA00010136"/>
    </source>
</evidence>
<dbReference type="SUPFAM" id="SSF55486">
    <property type="entry name" value="Metalloproteases ('zincins'), catalytic domain"/>
    <property type="match status" value="2"/>
</dbReference>
<keyword evidence="4" id="KW-0336">GPI-anchor</keyword>
<dbReference type="InterPro" id="IPR050344">
    <property type="entry name" value="Peptidase_M1_aminopeptidases"/>
</dbReference>
<dbReference type="GO" id="GO:0042277">
    <property type="term" value="F:peptide binding"/>
    <property type="evidence" value="ECO:0007669"/>
    <property type="project" value="TreeGrafter"/>
</dbReference>
<dbReference type="Gene3D" id="1.25.50.20">
    <property type="match status" value="1"/>
</dbReference>
<keyword evidence="19" id="KW-1185">Reference proteome</keyword>
<evidence type="ECO:0000256" key="11">
    <source>
        <dbReference type="PIRSR" id="PIRSR634016-1"/>
    </source>
</evidence>
<evidence type="ECO:0000256" key="9">
    <source>
        <dbReference type="ARBA" id="ARBA00023049"/>
    </source>
</evidence>
<keyword evidence="6 12" id="KW-0479">Metal-binding</keyword>
<dbReference type="PANTHER" id="PTHR11533">
    <property type="entry name" value="PROTEASE M1 ZINC METALLOPROTEASE"/>
    <property type="match status" value="1"/>
</dbReference>
<dbReference type="EMBL" id="CADCXU010003221">
    <property type="protein sequence ID" value="CAA9995233.1"/>
    <property type="molecule type" value="Genomic_DNA"/>
</dbReference>
<feature type="binding site" evidence="12">
    <location>
        <position position="350"/>
    </location>
    <ligand>
        <name>Zn(2+)</name>
        <dbReference type="ChEBI" id="CHEBI:29105"/>
        <note>catalytic</note>
    </ligand>
</feature>
<sequence>MQSTEFQRLPGNVKPVRYQIYLKPDLVNSTFNGHVDVQISIHIPTHSIHLNSLDLEITNPRLTLSDGTVLIPLETNISKEAETLTLVFGSEIPSAEAANLHLDFSGLLNDSLKGLYRSNTSKAGDPVKYAAVCQFAPTDARRCFPCWDEPAIKSVFEVTLVAPKDAVALSNMPCVSETIDGELKTCKFAPSPIMSTYLVAVIVGDFDYIEDTSEDGVLVRVYTPPGASEQGRYALHVATKALPYYKDYFQMAYPLPKLDVIAIPDLSYGKKKKKFSFFEFFLKNFFDLTASVFDYVCVSSPKLDQDIFLGAMENWGLITFRQACLLIDPINSSSTVRQGVAKIIGHEIAHQWFGNIVTMEWWTHLWLNEGFANFIENLCVAQLFPSYNIWSQFLNTVLNQALKLDSLESSHPIEVPVKSPGEINEIFDAISYCKGASIIRMLHRFIGDDNFRKGMNLYLTRHEYKNTCTEDLWDALEEVSSIPVKDTMSTWTRQKGFPLVTVQSAEFENGNLVLTLSQEKFVAGSTTTNCNDLWLIPLNIGTQGGTKHSCMVTKKTEIVSNKQVLHHRCTATLIQTCIGCDGWGFYMQITVPNVPENSWVKLNYGTTGCFRVKYTDDLFERLIPAILDGSLPPLDRMGLLLDCMALVKAGHKSSSEMLKLLSLMINEEDPVVWGVIASCMDQLDVIVANTTCADKFKTFGCHVFKLISKKISWDASASESHMEKILRTLVLTKLATYGDQETLDNAMNRFNAHLAGAEEIPADLRTPVYRSVAYVGGESSYQALLKLHREATLQEEKDRILSEMGSFSCPELLSKILDFFFLTNDVRIQEKVSIILSVGRSKVGMGLVWEFIKSNWDHLYKLLQGGLLISRLIKMSLENFADESIAVEVEEFFRKAAFSEASRSVQQATESIRCNAAWLARDAKGIEEFFSNFAF</sequence>
<evidence type="ECO:0000259" key="17">
    <source>
        <dbReference type="Pfam" id="PF17900"/>
    </source>
</evidence>
<evidence type="ECO:0000256" key="6">
    <source>
        <dbReference type="ARBA" id="ARBA00022723"/>
    </source>
</evidence>
<gene>
    <name evidence="18" type="ORF">NTEN_LOCUS2024</name>
</gene>
<feature type="domain" description="Aminopeptidase N-like N-terminal" evidence="17">
    <location>
        <begin position="14"/>
        <end position="198"/>
    </location>
</feature>
<dbReference type="InterPro" id="IPR042097">
    <property type="entry name" value="Aminopeptidase_N-like_N_sf"/>
</dbReference>
<dbReference type="GO" id="GO:0043171">
    <property type="term" value="P:peptide catabolic process"/>
    <property type="evidence" value="ECO:0007669"/>
    <property type="project" value="TreeGrafter"/>
</dbReference>
<keyword evidence="7 14" id="KW-0378">Hydrolase</keyword>
<keyword evidence="9 14" id="KW-0482">Metalloprotease</keyword>
<dbReference type="PRINTS" id="PR00756">
    <property type="entry name" value="ALADIPTASE"/>
</dbReference>
<dbReference type="InterPro" id="IPR014782">
    <property type="entry name" value="Peptidase_M1_dom"/>
</dbReference>
<dbReference type="SUPFAM" id="SSF63737">
    <property type="entry name" value="Leukotriene A4 hydrolase N-terminal domain"/>
    <property type="match status" value="1"/>
</dbReference>
<evidence type="ECO:0000256" key="7">
    <source>
        <dbReference type="ARBA" id="ARBA00022801"/>
    </source>
</evidence>
<evidence type="ECO:0000256" key="8">
    <source>
        <dbReference type="ARBA" id="ARBA00022833"/>
    </source>
</evidence>
<reference evidence="18 19" key="1">
    <citation type="submission" date="2020-02" db="EMBL/GenBank/DDBJ databases">
        <authorList>
            <person name="Ferguson B K."/>
        </authorList>
    </citation>
    <scope>NUCLEOTIDE SEQUENCE [LARGE SCALE GENOMIC DNA]</scope>
</reference>
<dbReference type="InterPro" id="IPR045357">
    <property type="entry name" value="Aminopeptidase_N-like_N"/>
</dbReference>
<feature type="domain" description="ERAP1-like C-terminal" evidence="16">
    <location>
        <begin position="599"/>
        <end position="913"/>
    </location>
</feature>
<accession>A0A6H5FZR9</accession>
<name>A0A6H5FZR9_9HEMI</name>
<dbReference type="Pfam" id="PF11838">
    <property type="entry name" value="ERAP1_C"/>
    <property type="match status" value="1"/>
</dbReference>
<dbReference type="AlphaFoldDB" id="A0A6H5FZR9"/>
<dbReference type="CDD" id="cd09601">
    <property type="entry name" value="M1_APN-Q_like"/>
    <property type="match status" value="1"/>
</dbReference>
<keyword evidence="5 14" id="KW-0645">Protease</keyword>
<dbReference type="GO" id="GO:0005615">
    <property type="term" value="C:extracellular space"/>
    <property type="evidence" value="ECO:0007669"/>
    <property type="project" value="TreeGrafter"/>
</dbReference>
<keyword evidence="8 12" id="KW-0862">Zinc</keyword>
<feature type="domain" description="Peptidase M1 membrane alanine aminopeptidase" evidence="15">
    <location>
        <begin position="272"/>
        <end position="491"/>
    </location>
</feature>
<feature type="binding site" evidence="12">
    <location>
        <position position="369"/>
    </location>
    <ligand>
        <name>Zn(2+)</name>
        <dbReference type="ChEBI" id="CHEBI:29105"/>
        <note>catalytic</note>
    </ligand>
</feature>
<dbReference type="FunFam" id="1.25.50.20:FF:000002">
    <property type="entry name" value="Aminopeptidase"/>
    <property type="match status" value="1"/>
</dbReference>
<dbReference type="Proteomes" id="UP000479000">
    <property type="component" value="Unassembled WGS sequence"/>
</dbReference>
<proteinExistence type="inferred from homology"/>
<dbReference type="GO" id="GO:0098552">
    <property type="term" value="C:side of membrane"/>
    <property type="evidence" value="ECO:0007669"/>
    <property type="project" value="UniProtKB-KW"/>
</dbReference>
<dbReference type="InterPro" id="IPR027268">
    <property type="entry name" value="Peptidase_M4/M1_CTD_sf"/>
</dbReference>
<dbReference type="Gene3D" id="2.60.40.1910">
    <property type="match status" value="1"/>
</dbReference>
<evidence type="ECO:0000259" key="15">
    <source>
        <dbReference type="Pfam" id="PF01433"/>
    </source>
</evidence>
<keyword evidence="4" id="KW-0325">Glycoprotein</keyword>
<dbReference type="GO" id="GO:0070006">
    <property type="term" value="F:metalloaminopeptidase activity"/>
    <property type="evidence" value="ECO:0007669"/>
    <property type="project" value="TreeGrafter"/>
</dbReference>
<dbReference type="EC" id="3.4.11.-" evidence="14"/>
<dbReference type="OrthoDB" id="275509at2759"/>
<evidence type="ECO:0000256" key="12">
    <source>
        <dbReference type="PIRSR" id="PIRSR634016-3"/>
    </source>
</evidence>
<dbReference type="PANTHER" id="PTHR11533:SF174">
    <property type="entry name" value="PUROMYCIN-SENSITIVE AMINOPEPTIDASE-RELATED"/>
    <property type="match status" value="1"/>
</dbReference>
<evidence type="ECO:0000313" key="18">
    <source>
        <dbReference type="EMBL" id="CAA9995233.1"/>
    </source>
</evidence>
<evidence type="ECO:0000256" key="3">
    <source>
        <dbReference type="ARBA" id="ARBA00022438"/>
    </source>
</evidence>
<feature type="site" description="Transition state stabilizer" evidence="13">
    <location>
        <position position="432"/>
    </location>
</feature>
<protein>
    <recommendedName>
        <fullName evidence="14">Aminopeptidase</fullName>
        <ecNumber evidence="14">3.4.11.-</ecNumber>
    </recommendedName>
</protein>
<evidence type="ECO:0000259" key="16">
    <source>
        <dbReference type="Pfam" id="PF11838"/>
    </source>
</evidence>
<evidence type="ECO:0000256" key="13">
    <source>
        <dbReference type="PIRSR" id="PIRSR634016-4"/>
    </source>
</evidence>